<comment type="caution">
    <text evidence="3">The sequence shown here is derived from an EMBL/GenBank/DDBJ whole genome shotgun (WGS) entry which is preliminary data.</text>
</comment>
<dbReference type="EMBL" id="JAGWCR010000002">
    <property type="protein sequence ID" value="MBS3647681.1"/>
    <property type="molecule type" value="Genomic_DNA"/>
</dbReference>
<evidence type="ECO:0000256" key="1">
    <source>
        <dbReference type="PROSITE-ProRule" id="PRU00169"/>
    </source>
</evidence>
<feature type="domain" description="Response regulatory" evidence="2">
    <location>
        <begin position="21"/>
        <end position="131"/>
    </location>
</feature>
<protein>
    <submittedName>
        <fullName evidence="3">Response regulator</fullName>
    </submittedName>
</protein>
<accession>A0A942DYG3</accession>
<dbReference type="Pfam" id="PF00072">
    <property type="entry name" value="Response_reg"/>
    <property type="match status" value="1"/>
</dbReference>
<proteinExistence type="predicted"/>
<dbReference type="AlphaFoldDB" id="A0A942DYG3"/>
<sequence length="134" mass="14599">MLPVAAISSGEGGAGWREPLRILVVEDEFLLALVLEDDLAAAGYTVVGPYNSLSSAMAASQREAFDVAILDVNLDGEMVYPLADDLIARGMRFIFLTGYVANDLPERFRKSNRLPKPYDPAALLREIARVRSGN</sequence>
<dbReference type="RefSeq" id="WP_188253694.1">
    <property type="nucleotide sequence ID" value="NZ_JABVCF010000002.1"/>
</dbReference>
<evidence type="ECO:0000313" key="4">
    <source>
        <dbReference type="Proteomes" id="UP000680348"/>
    </source>
</evidence>
<name>A0A942DYG3_9HYPH</name>
<dbReference type="Proteomes" id="UP000680348">
    <property type="component" value="Unassembled WGS sequence"/>
</dbReference>
<evidence type="ECO:0000313" key="3">
    <source>
        <dbReference type="EMBL" id="MBS3647681.1"/>
    </source>
</evidence>
<dbReference type="Gene3D" id="3.40.50.2300">
    <property type="match status" value="1"/>
</dbReference>
<evidence type="ECO:0000259" key="2">
    <source>
        <dbReference type="PROSITE" id="PS50110"/>
    </source>
</evidence>
<dbReference type="InterPro" id="IPR001789">
    <property type="entry name" value="Sig_transdc_resp-reg_receiver"/>
</dbReference>
<keyword evidence="4" id="KW-1185">Reference proteome</keyword>
<dbReference type="SUPFAM" id="SSF52172">
    <property type="entry name" value="CheY-like"/>
    <property type="match status" value="1"/>
</dbReference>
<keyword evidence="1" id="KW-0597">Phosphoprotein</keyword>
<organism evidence="3 4">
    <name type="scientific">Pseudaminobacter soli</name>
    <name type="common">ex Zhang et al. 2022</name>
    <dbReference type="NCBI Taxonomy" id="2831468"/>
    <lineage>
        <taxon>Bacteria</taxon>
        <taxon>Pseudomonadati</taxon>
        <taxon>Pseudomonadota</taxon>
        <taxon>Alphaproteobacteria</taxon>
        <taxon>Hyphomicrobiales</taxon>
        <taxon>Phyllobacteriaceae</taxon>
        <taxon>Pseudaminobacter</taxon>
    </lineage>
</organism>
<gene>
    <name evidence="3" type="ORF">KEU06_03450</name>
</gene>
<dbReference type="PROSITE" id="PS50110">
    <property type="entry name" value="RESPONSE_REGULATORY"/>
    <property type="match status" value="1"/>
</dbReference>
<reference evidence="3" key="1">
    <citation type="submission" date="2021-04" db="EMBL/GenBank/DDBJ databases">
        <title>Pseudaminobacter soli sp. nov., isolated from paddy soil contaminated by heavy metals.</title>
        <authorList>
            <person name="Zhang K."/>
        </authorList>
    </citation>
    <scope>NUCLEOTIDE SEQUENCE</scope>
    <source>
        <strain evidence="3">19-2017</strain>
    </source>
</reference>
<dbReference type="SMART" id="SM00448">
    <property type="entry name" value="REC"/>
    <property type="match status" value="1"/>
</dbReference>
<dbReference type="InterPro" id="IPR011006">
    <property type="entry name" value="CheY-like_superfamily"/>
</dbReference>
<feature type="modified residue" description="4-aspartylphosphate" evidence="1">
    <location>
        <position position="71"/>
    </location>
</feature>
<dbReference type="GO" id="GO:0000160">
    <property type="term" value="P:phosphorelay signal transduction system"/>
    <property type="evidence" value="ECO:0007669"/>
    <property type="project" value="InterPro"/>
</dbReference>